<dbReference type="EC" id="3.1.3.18" evidence="4"/>
<sequence>MLIFDLDGTLINSIPDLLTAINLLRQELELTALTASQVARMVGDGATMLVQRALGDDLYDKRHLERFLEIYSRHLLDQTHCYPGIEELLMRHDPRRMALVTNKPILYTRRILAGLDLARFFGAVIGGDSFPHKKPHPYPLQQALLQLDGRPHQAMMIGDHHTDLYAARDAGIATCFCAYGFGHCGDYVPDYQVADARDLLTLLPGKSH</sequence>
<dbReference type="InterPro" id="IPR023198">
    <property type="entry name" value="PGP-like_dom2"/>
</dbReference>
<evidence type="ECO:0000313" key="5">
    <source>
        <dbReference type="EMBL" id="MBD1399763.1"/>
    </source>
</evidence>
<dbReference type="Pfam" id="PF13419">
    <property type="entry name" value="HAD_2"/>
    <property type="match status" value="1"/>
</dbReference>
<evidence type="ECO:0000256" key="3">
    <source>
        <dbReference type="ARBA" id="ARBA00006171"/>
    </source>
</evidence>
<dbReference type="GO" id="GO:0006281">
    <property type="term" value="P:DNA repair"/>
    <property type="evidence" value="ECO:0007669"/>
    <property type="project" value="TreeGrafter"/>
</dbReference>
<dbReference type="SFLD" id="SFLDG01129">
    <property type="entry name" value="C1.5:_HAD__Beta-PGM__Phosphata"/>
    <property type="match status" value="1"/>
</dbReference>
<name>A0A8J6UGH4_9BACT</name>
<protein>
    <recommendedName>
        <fullName evidence="4">phosphoglycolate phosphatase</fullName>
        <ecNumber evidence="4">3.1.3.18</ecNumber>
    </recommendedName>
</protein>
<dbReference type="NCBIfam" id="TIGR01549">
    <property type="entry name" value="HAD-SF-IA-v1"/>
    <property type="match status" value="1"/>
</dbReference>
<gene>
    <name evidence="5" type="ORF">ICT70_03675</name>
</gene>
<evidence type="ECO:0000256" key="2">
    <source>
        <dbReference type="ARBA" id="ARBA00004818"/>
    </source>
</evidence>
<proteinExistence type="inferred from homology"/>
<evidence type="ECO:0000256" key="4">
    <source>
        <dbReference type="ARBA" id="ARBA00013078"/>
    </source>
</evidence>
<dbReference type="PANTHER" id="PTHR43434">
    <property type="entry name" value="PHOSPHOGLYCOLATE PHOSPHATASE"/>
    <property type="match status" value="1"/>
</dbReference>
<dbReference type="InterPro" id="IPR023214">
    <property type="entry name" value="HAD_sf"/>
</dbReference>
<comment type="catalytic activity">
    <reaction evidence="1">
        <text>2-phosphoglycolate + H2O = glycolate + phosphate</text>
        <dbReference type="Rhea" id="RHEA:14369"/>
        <dbReference type="ChEBI" id="CHEBI:15377"/>
        <dbReference type="ChEBI" id="CHEBI:29805"/>
        <dbReference type="ChEBI" id="CHEBI:43474"/>
        <dbReference type="ChEBI" id="CHEBI:58033"/>
        <dbReference type="EC" id="3.1.3.18"/>
    </reaction>
</comment>
<dbReference type="NCBIfam" id="TIGR01509">
    <property type="entry name" value="HAD-SF-IA-v3"/>
    <property type="match status" value="1"/>
</dbReference>
<dbReference type="Proteomes" id="UP000632828">
    <property type="component" value="Unassembled WGS sequence"/>
</dbReference>
<comment type="caution">
    <text evidence="5">The sequence shown here is derived from an EMBL/GenBank/DDBJ whole genome shotgun (WGS) entry which is preliminary data.</text>
</comment>
<accession>A0A8J6UGH4</accession>
<keyword evidence="5" id="KW-0378">Hydrolase</keyword>
<dbReference type="SUPFAM" id="SSF56784">
    <property type="entry name" value="HAD-like"/>
    <property type="match status" value="1"/>
</dbReference>
<dbReference type="EMBL" id="JACWUN010000003">
    <property type="protein sequence ID" value="MBD1399763.1"/>
    <property type="molecule type" value="Genomic_DNA"/>
</dbReference>
<dbReference type="InterPro" id="IPR041492">
    <property type="entry name" value="HAD_2"/>
</dbReference>
<dbReference type="InterPro" id="IPR036412">
    <property type="entry name" value="HAD-like_sf"/>
</dbReference>
<dbReference type="Gene3D" id="3.40.50.1000">
    <property type="entry name" value="HAD superfamily/HAD-like"/>
    <property type="match status" value="1"/>
</dbReference>
<evidence type="ECO:0000256" key="1">
    <source>
        <dbReference type="ARBA" id="ARBA00000830"/>
    </source>
</evidence>
<comment type="pathway">
    <text evidence="2">Organic acid metabolism; glycolate biosynthesis; glycolate from 2-phosphoglycolate: step 1/1.</text>
</comment>
<dbReference type="AlphaFoldDB" id="A0A8J6UGH4"/>
<dbReference type="InterPro" id="IPR050155">
    <property type="entry name" value="HAD-like_hydrolase_sf"/>
</dbReference>
<organism evidence="5 6">
    <name type="scientific">Pelovirga terrestris</name>
    <dbReference type="NCBI Taxonomy" id="2771352"/>
    <lineage>
        <taxon>Bacteria</taxon>
        <taxon>Pseudomonadati</taxon>
        <taxon>Thermodesulfobacteriota</taxon>
        <taxon>Desulfuromonadia</taxon>
        <taxon>Geobacterales</taxon>
        <taxon>Geobacteraceae</taxon>
        <taxon>Pelovirga</taxon>
    </lineage>
</organism>
<evidence type="ECO:0000313" key="6">
    <source>
        <dbReference type="Proteomes" id="UP000632828"/>
    </source>
</evidence>
<dbReference type="PANTHER" id="PTHR43434:SF1">
    <property type="entry name" value="PHOSPHOGLYCOLATE PHOSPHATASE"/>
    <property type="match status" value="1"/>
</dbReference>
<dbReference type="GO" id="GO:0005829">
    <property type="term" value="C:cytosol"/>
    <property type="evidence" value="ECO:0007669"/>
    <property type="project" value="TreeGrafter"/>
</dbReference>
<keyword evidence="6" id="KW-1185">Reference proteome</keyword>
<dbReference type="GO" id="GO:0008967">
    <property type="term" value="F:phosphoglycolate phosphatase activity"/>
    <property type="evidence" value="ECO:0007669"/>
    <property type="project" value="UniProtKB-EC"/>
</dbReference>
<dbReference type="SFLD" id="SFLDS00003">
    <property type="entry name" value="Haloacid_Dehalogenase"/>
    <property type="match status" value="1"/>
</dbReference>
<dbReference type="InterPro" id="IPR006439">
    <property type="entry name" value="HAD-SF_hydro_IA"/>
</dbReference>
<dbReference type="Gene3D" id="1.10.150.240">
    <property type="entry name" value="Putative phosphatase, domain 2"/>
    <property type="match status" value="1"/>
</dbReference>
<reference evidence="5" key="1">
    <citation type="submission" date="2020-09" db="EMBL/GenBank/DDBJ databases">
        <title>Pelobacter alkaliphilus sp. nov., a novel anaerobic arsenate-reducing bacterium from terrestrial mud volcano.</title>
        <authorList>
            <person name="Khomyakova M.A."/>
            <person name="Merkel A.Y."/>
            <person name="Slobodkin A.I."/>
        </authorList>
    </citation>
    <scope>NUCLEOTIDE SEQUENCE</scope>
    <source>
        <strain evidence="5">M08fum</strain>
    </source>
</reference>
<comment type="similarity">
    <text evidence="3">Belongs to the HAD-like hydrolase superfamily. CbbY/CbbZ/Gph/YieH family.</text>
</comment>